<comment type="subcellular location">
    <subcellularLocation>
        <location evidence="1">Cell membrane</location>
        <topology evidence="1">Multi-pass membrane protein</topology>
    </subcellularLocation>
</comment>
<dbReference type="Pfam" id="PF03176">
    <property type="entry name" value="MMPL"/>
    <property type="match status" value="2"/>
</dbReference>
<evidence type="ECO:0000256" key="1">
    <source>
        <dbReference type="ARBA" id="ARBA00004651"/>
    </source>
</evidence>
<evidence type="ECO:0000256" key="2">
    <source>
        <dbReference type="ARBA" id="ARBA00022475"/>
    </source>
</evidence>
<feature type="transmembrane region" description="Helical" evidence="7">
    <location>
        <begin position="964"/>
        <end position="985"/>
    </location>
</feature>
<evidence type="ECO:0000256" key="4">
    <source>
        <dbReference type="ARBA" id="ARBA00022989"/>
    </source>
</evidence>
<dbReference type="GO" id="GO:0005886">
    <property type="term" value="C:plasma membrane"/>
    <property type="evidence" value="ECO:0007669"/>
    <property type="project" value="UniProtKB-SubCell"/>
</dbReference>
<dbReference type="PANTHER" id="PTHR33406:SF13">
    <property type="entry name" value="MEMBRANE PROTEIN YDFJ"/>
    <property type="match status" value="1"/>
</dbReference>
<protein>
    <recommendedName>
        <fullName evidence="8">SSD domain-containing protein</fullName>
    </recommendedName>
</protein>
<dbReference type="InterPro" id="IPR000731">
    <property type="entry name" value="SSD"/>
</dbReference>
<feature type="transmembrane region" description="Helical" evidence="7">
    <location>
        <begin position="371"/>
        <end position="393"/>
    </location>
</feature>
<keyword evidence="10" id="KW-1185">Reference proteome</keyword>
<name>A0A840SFV8_9SPIR</name>
<evidence type="ECO:0000259" key="8">
    <source>
        <dbReference type="PROSITE" id="PS50156"/>
    </source>
</evidence>
<feature type="transmembrane region" description="Helical" evidence="7">
    <location>
        <begin position="533"/>
        <end position="553"/>
    </location>
</feature>
<evidence type="ECO:0000313" key="10">
    <source>
        <dbReference type="Proteomes" id="UP000578697"/>
    </source>
</evidence>
<accession>A0A840SFV8</accession>
<keyword evidence="6" id="KW-0175">Coiled coil</keyword>
<feature type="transmembrane region" description="Helical" evidence="7">
    <location>
        <begin position="889"/>
        <end position="909"/>
    </location>
</feature>
<evidence type="ECO:0000256" key="5">
    <source>
        <dbReference type="ARBA" id="ARBA00023136"/>
    </source>
</evidence>
<dbReference type="AlphaFoldDB" id="A0A840SFV8"/>
<keyword evidence="2" id="KW-1003">Cell membrane</keyword>
<evidence type="ECO:0000313" key="9">
    <source>
        <dbReference type="EMBL" id="MBB5219774.1"/>
    </source>
</evidence>
<dbReference type="Gene3D" id="1.20.1640.10">
    <property type="entry name" value="Multidrug efflux transporter AcrB transmembrane domain"/>
    <property type="match status" value="2"/>
</dbReference>
<keyword evidence="3 7" id="KW-0812">Transmembrane</keyword>
<dbReference type="InterPro" id="IPR050545">
    <property type="entry name" value="Mycobact_MmpL"/>
</dbReference>
<feature type="transmembrane region" description="Helical" evidence="7">
    <location>
        <begin position="864"/>
        <end position="882"/>
    </location>
</feature>
<feature type="transmembrane region" description="Helical" evidence="7">
    <location>
        <begin position="341"/>
        <end position="365"/>
    </location>
</feature>
<dbReference type="SUPFAM" id="SSF82866">
    <property type="entry name" value="Multidrug efflux transporter AcrB transmembrane domain"/>
    <property type="match status" value="2"/>
</dbReference>
<evidence type="ECO:0000256" key="7">
    <source>
        <dbReference type="SAM" id="Phobius"/>
    </source>
</evidence>
<gene>
    <name evidence="9" type="ORF">HNP77_002156</name>
</gene>
<feature type="transmembrane region" description="Helical" evidence="7">
    <location>
        <begin position="421"/>
        <end position="441"/>
    </location>
</feature>
<feature type="domain" description="SSD" evidence="8">
    <location>
        <begin position="888"/>
        <end position="1014"/>
    </location>
</feature>
<dbReference type="RefSeq" id="WP_246428922.1">
    <property type="nucleotide sequence ID" value="NZ_JACHFR010000003.1"/>
</dbReference>
<feature type="transmembrane region" description="Helical" evidence="7">
    <location>
        <begin position="991"/>
        <end position="1015"/>
    </location>
</feature>
<dbReference type="InterPro" id="IPR004869">
    <property type="entry name" value="MMPL_dom"/>
</dbReference>
<dbReference type="Proteomes" id="UP000578697">
    <property type="component" value="Unassembled WGS sequence"/>
</dbReference>
<feature type="coiled-coil region" evidence="6">
    <location>
        <begin position="230"/>
        <end position="259"/>
    </location>
</feature>
<evidence type="ECO:0000256" key="3">
    <source>
        <dbReference type="ARBA" id="ARBA00022692"/>
    </source>
</evidence>
<reference evidence="9 10" key="1">
    <citation type="submission" date="2020-08" db="EMBL/GenBank/DDBJ databases">
        <title>Genomic Encyclopedia of Type Strains, Phase IV (KMG-IV): sequencing the most valuable type-strain genomes for metagenomic binning, comparative biology and taxonomic classification.</title>
        <authorList>
            <person name="Goeker M."/>
        </authorList>
    </citation>
    <scope>NUCLEOTIDE SEQUENCE [LARGE SCALE GENOMIC DNA]</scope>
    <source>
        <strain evidence="9 10">DSM 103679</strain>
    </source>
</reference>
<feature type="transmembrane region" description="Helical" evidence="7">
    <location>
        <begin position="12"/>
        <end position="29"/>
    </location>
</feature>
<sequence length="1028" mass="113729">MKFVKAFFKHPWFIIITCLILTGFFGFFLKDLKLENSMRQFFPQKNEAYTRLTDTEDKFGSMLAIGASIEADSGTILTPEYLSIIKKITDRVSLLSEVDTSKINPSEKSVDSLTHIDYLCADEYGAISPSQLIPPEYFDDNGNYIAGQEGISELKSRLTEWDDMYNRVIINDNNTAAQLQITLKTTSTYENDIESAKRALESAKESGDPDEIKTAEKNLEDTINAPSVQLEEAKKNLKKAKASKNTDELKAAEEAYENAKSYYAACNSDSVRQQNTLTAIRKIVEEECSGHNVKYKLVGEPVLSENSRKFMTADLLGLIPLVIVVVLISLYLSFKTVEGTLLPLITVVMATAISCGLMGLFGITFTLVSSVIPVALIAVGSAYGIHVLTHYYIAVKNAGNELTAETYRECVFEGLRDVWKAVILAGITTVVGFISLVTSPIEPLHSFAIFTAVGVGISLLLSVTFIPAILLVKDYRKIGQKNENSLSEKVRKRAAKVRAKIEYQLARRGGKSVDEASGNTLYLIYRFFCGTKIRLIITSAAIIVFSITGFRLLKIDTALINYFPEDCQFRKDIDYIDERFAGTNSIFFNVISPDARNYEASAETENTSDETAEEEFNFDDFNFDADTSEEDFNFDDFDFDAAIEEEAAPVTASTSITNPEILKAVDDMNAYLLAKHKGIGKIVALPTFIKRVNQVWNAPEAQEDEAGEAYREKLASTLTTQELLEKFNHAYIEAGGKYATVEGIVDILMKDTNFNGTAYYEIPYDPEKYPQDTREALSGIVANYLDSILSGSASISRFIDSTSQPQIMRITCQLRVHTTDAVESVINDAKEYAAKHFPEGYTLESTGSSDMEVVMTDMIVESQISSLALSLISVFIIITISFKSGWAGLLGAIPLAFAILLNYMIMGFAGINLDLVTSIIASLAVGVGIDYTIHFLSTYKEERSKSDDIEYVTKQTFTKSGHGIVTNALAVGFGFLVLCLSKFVVLRYIGVLVALVMFTSSFLAMTIIPGILNLLDPKFIRPAEKKSE</sequence>
<feature type="domain" description="SSD" evidence="8">
    <location>
        <begin position="344"/>
        <end position="472"/>
    </location>
</feature>
<dbReference type="PROSITE" id="PS50156">
    <property type="entry name" value="SSD"/>
    <property type="match status" value="2"/>
</dbReference>
<evidence type="ECO:0000256" key="6">
    <source>
        <dbReference type="SAM" id="Coils"/>
    </source>
</evidence>
<keyword evidence="4 7" id="KW-1133">Transmembrane helix</keyword>
<dbReference type="EMBL" id="JACHFR010000003">
    <property type="protein sequence ID" value="MBB5219774.1"/>
    <property type="molecule type" value="Genomic_DNA"/>
</dbReference>
<proteinExistence type="predicted"/>
<feature type="transmembrane region" description="Helical" evidence="7">
    <location>
        <begin position="315"/>
        <end position="334"/>
    </location>
</feature>
<keyword evidence="5 7" id="KW-0472">Membrane</keyword>
<organism evidence="9 10">
    <name type="scientific">Treponema rectale</name>
    <dbReference type="NCBI Taxonomy" id="744512"/>
    <lineage>
        <taxon>Bacteria</taxon>
        <taxon>Pseudomonadati</taxon>
        <taxon>Spirochaetota</taxon>
        <taxon>Spirochaetia</taxon>
        <taxon>Spirochaetales</taxon>
        <taxon>Treponemataceae</taxon>
        <taxon>Treponema</taxon>
    </lineage>
</organism>
<feature type="transmembrane region" description="Helical" evidence="7">
    <location>
        <begin position="447"/>
        <end position="472"/>
    </location>
</feature>
<dbReference type="PANTHER" id="PTHR33406">
    <property type="entry name" value="MEMBRANE PROTEIN MJ1562-RELATED"/>
    <property type="match status" value="1"/>
</dbReference>
<feature type="transmembrane region" description="Helical" evidence="7">
    <location>
        <begin position="915"/>
        <end position="936"/>
    </location>
</feature>
<comment type="caution">
    <text evidence="9">The sequence shown here is derived from an EMBL/GenBank/DDBJ whole genome shotgun (WGS) entry which is preliminary data.</text>
</comment>